<dbReference type="EMBL" id="CP045725">
    <property type="protein sequence ID" value="QGF24052.1"/>
    <property type="molecule type" value="Genomic_DNA"/>
</dbReference>
<organism evidence="2 3">
    <name type="scientific">Raineyella fluvialis</name>
    <dbReference type="NCBI Taxonomy" id="2662261"/>
    <lineage>
        <taxon>Bacteria</taxon>
        <taxon>Bacillati</taxon>
        <taxon>Actinomycetota</taxon>
        <taxon>Actinomycetes</taxon>
        <taxon>Propionibacteriales</taxon>
        <taxon>Propionibacteriaceae</taxon>
        <taxon>Raineyella</taxon>
    </lineage>
</organism>
<feature type="domain" description="Dimethylamine monooxygenase subunit DmmA-like C-terminal" evidence="1">
    <location>
        <begin position="127"/>
        <end position="170"/>
    </location>
</feature>
<evidence type="ECO:0000313" key="2">
    <source>
        <dbReference type="EMBL" id="QGF24052.1"/>
    </source>
</evidence>
<dbReference type="InterPro" id="IPR048037">
    <property type="entry name" value="DmmA-like_C"/>
</dbReference>
<sequence length="181" mass="18492">MADLAHTSVPTWVADAPGAVTPDRTGSTWILVGAGTDGVAQTERWRDALLAGGASVQDIRVLHAAGGRTENLGAALTTALGQARVGVRVALAGPVGACLALRGVAVRAGTEDDELVVAPVGTGPLDIHCCHCLATTPAVAAIGDVVTCDSCGRRLVIYHHVSRRTGRLMGYQIDAEEATHG</sequence>
<dbReference type="KEGG" id="rain:Rai3103_10575"/>
<dbReference type="Proteomes" id="UP000386847">
    <property type="component" value="Chromosome"/>
</dbReference>
<protein>
    <recommendedName>
        <fullName evidence="1">Dimethylamine monooxygenase subunit DmmA-like C-terminal domain-containing protein</fullName>
    </recommendedName>
</protein>
<dbReference type="NCBIfam" id="NF041259">
    <property type="entry name" value="mono_DmmA_fam"/>
    <property type="match status" value="1"/>
</dbReference>
<dbReference type="AlphaFoldDB" id="A0A5Q2FB09"/>
<keyword evidence="3" id="KW-1185">Reference proteome</keyword>
<gene>
    <name evidence="2" type="ORF">Rai3103_10575</name>
</gene>
<reference evidence="2 3" key="1">
    <citation type="submission" date="2019-10" db="EMBL/GenBank/DDBJ databases">
        <title>Genomic analysis of Raineyella sp. CBA3103.</title>
        <authorList>
            <person name="Roh S.W."/>
        </authorList>
    </citation>
    <scope>NUCLEOTIDE SEQUENCE [LARGE SCALE GENOMIC DNA]</scope>
    <source>
        <strain evidence="2 3">CBA3103</strain>
    </source>
</reference>
<proteinExistence type="predicted"/>
<dbReference type="RefSeq" id="WP_153572581.1">
    <property type="nucleotide sequence ID" value="NZ_CP045725.1"/>
</dbReference>
<evidence type="ECO:0000259" key="1">
    <source>
        <dbReference type="Pfam" id="PF22289"/>
    </source>
</evidence>
<dbReference type="Pfam" id="PF22289">
    <property type="entry name" value="DmmA-like_C"/>
    <property type="match status" value="1"/>
</dbReference>
<name>A0A5Q2FB09_9ACTN</name>
<accession>A0A5Q2FB09</accession>
<evidence type="ECO:0000313" key="3">
    <source>
        <dbReference type="Proteomes" id="UP000386847"/>
    </source>
</evidence>